<comment type="caution">
    <text evidence="1">The sequence shown here is derived from an EMBL/GenBank/DDBJ whole genome shotgun (WGS) entry which is preliminary data.</text>
</comment>
<evidence type="ECO:0008006" key="3">
    <source>
        <dbReference type="Google" id="ProtNLM"/>
    </source>
</evidence>
<protein>
    <recommendedName>
        <fullName evidence="3">F-box domain-containing protein</fullName>
    </recommendedName>
</protein>
<organism evidence="1 2">
    <name type="scientific">Pleurotus eryngii</name>
    <name type="common">Boletus of the steppes</name>
    <dbReference type="NCBI Taxonomy" id="5323"/>
    <lineage>
        <taxon>Eukaryota</taxon>
        <taxon>Fungi</taxon>
        <taxon>Dikarya</taxon>
        <taxon>Basidiomycota</taxon>
        <taxon>Agaricomycotina</taxon>
        <taxon>Agaricomycetes</taxon>
        <taxon>Agaricomycetidae</taxon>
        <taxon>Agaricales</taxon>
        <taxon>Pleurotineae</taxon>
        <taxon>Pleurotaceae</taxon>
        <taxon>Pleurotus</taxon>
    </lineage>
</organism>
<sequence length="299" mass="33129">MGANSHHDSPIFKLQLELLGEIFVLAKSSTLRSRDNGTLKSEGGCGWLNVVGVCRTWQEIALNTAQIWNRFDMPDIKHVEWALLLLARSKDVPLFVECASPCKNTNVLCAIGPHLPRIQELYLPARSSQILSFFVAKGLRFLGLRPLDNASSPVIEGVLKIDTPILSCLELVRVDLPASIPCLPLLRRLYIGSMEGFCDMTVKSLLLFLRSTPSLESLEIIHALRKPTALSYPTVDLPKLSRISLTSKYFQTSLLFQHIRYPSSSAVGFISTDPPKASLNSLDSSLTLQAVTQLRRSTD</sequence>
<dbReference type="SUPFAM" id="SSF52047">
    <property type="entry name" value="RNI-like"/>
    <property type="match status" value="1"/>
</dbReference>
<proteinExistence type="predicted"/>
<dbReference type="EMBL" id="MU154526">
    <property type="protein sequence ID" value="KAF9500598.1"/>
    <property type="molecule type" value="Genomic_DNA"/>
</dbReference>
<accession>A0A9P6A621</accession>
<reference evidence="1" key="1">
    <citation type="submission" date="2020-11" db="EMBL/GenBank/DDBJ databases">
        <authorList>
            <consortium name="DOE Joint Genome Institute"/>
            <person name="Ahrendt S."/>
            <person name="Riley R."/>
            <person name="Andreopoulos W."/>
            <person name="Labutti K."/>
            <person name="Pangilinan J."/>
            <person name="Ruiz-Duenas F.J."/>
            <person name="Barrasa J.M."/>
            <person name="Sanchez-Garcia M."/>
            <person name="Camarero S."/>
            <person name="Miyauchi S."/>
            <person name="Serrano A."/>
            <person name="Linde D."/>
            <person name="Babiker R."/>
            <person name="Drula E."/>
            <person name="Ayuso-Fernandez I."/>
            <person name="Pacheco R."/>
            <person name="Padilla G."/>
            <person name="Ferreira P."/>
            <person name="Barriuso J."/>
            <person name="Kellner H."/>
            <person name="Castanera R."/>
            <person name="Alfaro M."/>
            <person name="Ramirez L."/>
            <person name="Pisabarro A.G."/>
            <person name="Kuo A."/>
            <person name="Tritt A."/>
            <person name="Lipzen A."/>
            <person name="He G."/>
            <person name="Yan M."/>
            <person name="Ng V."/>
            <person name="Cullen D."/>
            <person name="Martin F."/>
            <person name="Rosso M.-N."/>
            <person name="Henrissat B."/>
            <person name="Hibbett D."/>
            <person name="Martinez A.T."/>
            <person name="Grigoriev I.V."/>
        </authorList>
    </citation>
    <scope>NUCLEOTIDE SEQUENCE</scope>
    <source>
        <strain evidence="1">ATCC 90797</strain>
    </source>
</reference>
<keyword evidence="2" id="KW-1185">Reference proteome</keyword>
<dbReference type="OrthoDB" id="8048523at2759"/>
<evidence type="ECO:0000313" key="1">
    <source>
        <dbReference type="EMBL" id="KAF9500598.1"/>
    </source>
</evidence>
<dbReference type="AlphaFoldDB" id="A0A9P6A621"/>
<dbReference type="Proteomes" id="UP000807025">
    <property type="component" value="Unassembled WGS sequence"/>
</dbReference>
<name>A0A9P6A621_PLEER</name>
<gene>
    <name evidence="1" type="ORF">BDN71DRAFT_1501811</name>
</gene>
<evidence type="ECO:0000313" key="2">
    <source>
        <dbReference type="Proteomes" id="UP000807025"/>
    </source>
</evidence>